<dbReference type="EMBL" id="HADZ01000972">
    <property type="protein sequence ID" value="SBP64913.1"/>
    <property type="molecule type" value="Transcribed_RNA"/>
</dbReference>
<feature type="region of interest" description="Disordered" evidence="1">
    <location>
        <begin position="119"/>
        <end position="161"/>
    </location>
</feature>
<evidence type="ECO:0000256" key="1">
    <source>
        <dbReference type="SAM" id="MobiDB-lite"/>
    </source>
</evidence>
<proteinExistence type="predicted"/>
<evidence type="ECO:0000313" key="2">
    <source>
        <dbReference type="EMBL" id="SBP64913.1"/>
    </source>
</evidence>
<feature type="region of interest" description="Disordered" evidence="1">
    <location>
        <begin position="1"/>
        <end position="64"/>
    </location>
</feature>
<sequence>DSTGAIRVDLCGGSGGELLGSGGDREPEAPRRRAGPESHQHLHREPEPGGPQLPPPLRPGPRNHLLSARVGVRSLPLQVRSLLLHRQHAGQHLYASGHVRGSVHCCGALQEFRVRAESQESTGRGVPHLDAVSSVLGTGGPAPDSHEPSHSPEQHLLLGEL</sequence>
<feature type="compositionally biased region" description="Basic and acidic residues" evidence="1">
    <location>
        <begin position="144"/>
        <end position="153"/>
    </location>
</feature>
<protein>
    <submittedName>
        <fullName evidence="2">Uncharacterized protein</fullName>
    </submittedName>
</protein>
<feature type="compositionally biased region" description="Pro residues" evidence="1">
    <location>
        <begin position="48"/>
        <end position="59"/>
    </location>
</feature>
<reference evidence="2" key="1">
    <citation type="submission" date="2016-05" db="EMBL/GenBank/DDBJ databases">
        <authorList>
            <person name="Lavstsen T."/>
            <person name="Jespersen J.S."/>
        </authorList>
    </citation>
    <scope>NUCLEOTIDE SEQUENCE</scope>
    <source>
        <tissue evidence="2">Brain</tissue>
    </source>
</reference>
<organism evidence="2">
    <name type="scientific">Nothobranchius kadleci</name>
    <name type="common">African annual killifish</name>
    <dbReference type="NCBI Taxonomy" id="1051664"/>
    <lineage>
        <taxon>Eukaryota</taxon>
        <taxon>Metazoa</taxon>
        <taxon>Chordata</taxon>
        <taxon>Craniata</taxon>
        <taxon>Vertebrata</taxon>
        <taxon>Euteleostomi</taxon>
        <taxon>Actinopterygii</taxon>
        <taxon>Neopterygii</taxon>
        <taxon>Teleostei</taxon>
        <taxon>Neoteleostei</taxon>
        <taxon>Acanthomorphata</taxon>
        <taxon>Ovalentaria</taxon>
        <taxon>Atherinomorphae</taxon>
        <taxon>Cyprinodontiformes</taxon>
        <taxon>Nothobranchiidae</taxon>
        <taxon>Nothobranchius</taxon>
    </lineage>
</organism>
<dbReference type="AlphaFoldDB" id="A0A1A8BDD0"/>
<gene>
    <name evidence="2" type="primary">CR356247.1</name>
</gene>
<feature type="non-terminal residue" evidence="2">
    <location>
        <position position="161"/>
    </location>
</feature>
<feature type="compositionally biased region" description="Basic and acidic residues" evidence="1">
    <location>
        <begin position="23"/>
        <end position="47"/>
    </location>
</feature>
<name>A0A1A8BDD0_NOTKA</name>
<reference evidence="2" key="2">
    <citation type="submission" date="2016-06" db="EMBL/GenBank/DDBJ databases">
        <title>The genome of a short-lived fish provides insights into sex chromosome evolution and the genetic control of aging.</title>
        <authorList>
            <person name="Reichwald K."/>
            <person name="Felder M."/>
            <person name="Petzold A."/>
            <person name="Koch P."/>
            <person name="Groth M."/>
            <person name="Platzer M."/>
        </authorList>
    </citation>
    <scope>NUCLEOTIDE SEQUENCE</scope>
    <source>
        <tissue evidence="2">Brain</tissue>
    </source>
</reference>
<feature type="non-terminal residue" evidence="2">
    <location>
        <position position="1"/>
    </location>
</feature>
<feature type="compositionally biased region" description="Gly residues" evidence="1">
    <location>
        <begin position="12"/>
        <end position="22"/>
    </location>
</feature>
<accession>A0A1A8BDD0</accession>